<sequence>MAENEFKKFITEQNELIDNMRAQFLRKLLKNQQTESSRNKGIIEVEFI</sequence>
<dbReference type="Proteomes" id="UP000692954">
    <property type="component" value="Unassembled WGS sequence"/>
</dbReference>
<evidence type="ECO:0000313" key="2">
    <source>
        <dbReference type="Proteomes" id="UP000692954"/>
    </source>
</evidence>
<comment type="caution">
    <text evidence="1">The sequence shown here is derived from an EMBL/GenBank/DDBJ whole genome shotgun (WGS) entry which is preliminary data.</text>
</comment>
<gene>
    <name evidence="1" type="ORF">PSON_ATCC_30995.1.T0640098</name>
</gene>
<evidence type="ECO:0000313" key="1">
    <source>
        <dbReference type="EMBL" id="CAD8095284.1"/>
    </source>
</evidence>
<accession>A0A8S1P296</accession>
<organism evidence="1 2">
    <name type="scientific">Paramecium sonneborni</name>
    <dbReference type="NCBI Taxonomy" id="65129"/>
    <lineage>
        <taxon>Eukaryota</taxon>
        <taxon>Sar</taxon>
        <taxon>Alveolata</taxon>
        <taxon>Ciliophora</taxon>
        <taxon>Intramacronucleata</taxon>
        <taxon>Oligohymenophorea</taxon>
        <taxon>Peniculida</taxon>
        <taxon>Parameciidae</taxon>
        <taxon>Paramecium</taxon>
    </lineage>
</organism>
<proteinExistence type="predicted"/>
<dbReference type="EMBL" id="CAJJDN010000064">
    <property type="protein sequence ID" value="CAD8095284.1"/>
    <property type="molecule type" value="Genomic_DNA"/>
</dbReference>
<reference evidence="1" key="1">
    <citation type="submission" date="2021-01" db="EMBL/GenBank/DDBJ databases">
        <authorList>
            <consortium name="Genoscope - CEA"/>
            <person name="William W."/>
        </authorList>
    </citation>
    <scope>NUCLEOTIDE SEQUENCE</scope>
</reference>
<keyword evidence="2" id="KW-1185">Reference proteome</keyword>
<protein>
    <submittedName>
        <fullName evidence="1">Uncharacterized protein</fullName>
    </submittedName>
</protein>
<dbReference type="AlphaFoldDB" id="A0A8S1P296"/>
<name>A0A8S1P296_9CILI</name>